<accession>A0A077M5D2</accession>
<comment type="caution">
    <text evidence="2">The sequence shown here is derived from an EMBL/GenBank/DDBJ whole genome shotgun (WGS) entry which is preliminary data.</text>
</comment>
<keyword evidence="3" id="KW-1185">Reference proteome</keyword>
<feature type="region of interest" description="Disordered" evidence="1">
    <location>
        <begin position="144"/>
        <end position="180"/>
    </location>
</feature>
<sequence length="180" mass="18923">MTTPSPYGRFLSWPNWLLRCRAYLSISTNDPSSRSRARRSRAVFLPRACCFSTARSDPACATSATRRLRSASLPAVVCRSGALASAVRAFSAIHRSFALRCPRLHVGPPAGLGRAPHACVGAARPSLVKPSDIAPALVAGITREIRKPDRDPAALLSTGSPVPPASGVPGPGDRVTRSSG</sequence>
<gene>
    <name evidence="2" type="ORF">BN12_410032</name>
</gene>
<evidence type="ECO:0000313" key="2">
    <source>
        <dbReference type="EMBL" id="CCH79275.1"/>
    </source>
</evidence>
<organism evidence="2 3">
    <name type="scientific">Nostocoides japonicum T1-X7</name>
    <dbReference type="NCBI Taxonomy" id="1194083"/>
    <lineage>
        <taxon>Bacteria</taxon>
        <taxon>Bacillati</taxon>
        <taxon>Actinomycetota</taxon>
        <taxon>Actinomycetes</taxon>
        <taxon>Micrococcales</taxon>
        <taxon>Intrasporangiaceae</taxon>
        <taxon>Nostocoides</taxon>
    </lineage>
</organism>
<dbReference type="AlphaFoldDB" id="A0A077M5D2"/>
<evidence type="ECO:0000256" key="1">
    <source>
        <dbReference type="SAM" id="MobiDB-lite"/>
    </source>
</evidence>
<reference evidence="2 3" key="1">
    <citation type="journal article" date="2013" name="ISME J.">
        <title>A metabolic model for members of the genus Tetrasphaera involved in enhanced biological phosphorus removal.</title>
        <authorList>
            <person name="Kristiansen R."/>
            <person name="Nguyen H.T.T."/>
            <person name="Saunders A.M."/>
            <person name="Nielsen J.L."/>
            <person name="Wimmer R."/>
            <person name="Le V.Q."/>
            <person name="McIlroy S.J."/>
            <person name="Petrovski S."/>
            <person name="Seviour R.J."/>
            <person name="Calteau A."/>
            <person name="Nielsen K.L."/>
            <person name="Nielsen P.H."/>
        </authorList>
    </citation>
    <scope>NUCLEOTIDE SEQUENCE [LARGE SCALE GENOMIC DNA]</scope>
    <source>
        <strain evidence="2 3">T1-X7</strain>
    </source>
</reference>
<dbReference type="STRING" id="1194083.BN12_410032"/>
<proteinExistence type="predicted"/>
<dbReference type="Proteomes" id="UP000035721">
    <property type="component" value="Unassembled WGS sequence"/>
</dbReference>
<evidence type="ECO:0000313" key="3">
    <source>
        <dbReference type="Proteomes" id="UP000035721"/>
    </source>
</evidence>
<name>A0A077M5D2_9MICO</name>
<dbReference type="EMBL" id="CAJB01000346">
    <property type="protein sequence ID" value="CCH79275.1"/>
    <property type="molecule type" value="Genomic_DNA"/>
</dbReference>
<protein>
    <submittedName>
        <fullName evidence="2">Uncharacterized protein</fullName>
    </submittedName>
</protein>